<dbReference type="RefSeq" id="WP_154913853.1">
    <property type="nucleotide sequence ID" value="NZ_CABVIK010000027.1"/>
</dbReference>
<evidence type="ECO:0000313" key="2">
    <source>
        <dbReference type="EMBL" id="VVP58943.1"/>
    </source>
</evidence>
<name>A0A5E7QJ84_PSEFL</name>
<keyword evidence="1" id="KW-0472">Membrane</keyword>
<feature type="transmembrane region" description="Helical" evidence="1">
    <location>
        <begin position="15"/>
        <end position="46"/>
    </location>
</feature>
<sequence length="167" mass="19365">MNWIAKGYMDFFEVLVYLLNAVVVLFLCITVFLPGFLLISIIVKILKVAGLARSIRAKRRIVSFLRVIPVGKAWRNITRRRGVVTEQPFAISLYEVEPVCFIGMNTFEISTVLRSRPYNEHGERGTEEAHWKRKGFEVECWFESGACYDCIFFSSDEQGRRTRISRT</sequence>
<protein>
    <submittedName>
        <fullName evidence="2">Uncharacterized protein</fullName>
    </submittedName>
</protein>
<accession>A0A5E7QJ84</accession>
<dbReference type="EMBL" id="CABVIK010000027">
    <property type="protein sequence ID" value="VVP58943.1"/>
    <property type="molecule type" value="Genomic_DNA"/>
</dbReference>
<keyword evidence="1" id="KW-0812">Transmembrane</keyword>
<proteinExistence type="predicted"/>
<organism evidence="2 3">
    <name type="scientific">Pseudomonas fluorescens</name>
    <dbReference type="NCBI Taxonomy" id="294"/>
    <lineage>
        <taxon>Bacteria</taxon>
        <taxon>Pseudomonadati</taxon>
        <taxon>Pseudomonadota</taxon>
        <taxon>Gammaproteobacteria</taxon>
        <taxon>Pseudomonadales</taxon>
        <taxon>Pseudomonadaceae</taxon>
        <taxon>Pseudomonas</taxon>
    </lineage>
</organism>
<evidence type="ECO:0000256" key="1">
    <source>
        <dbReference type="SAM" id="Phobius"/>
    </source>
</evidence>
<gene>
    <name evidence="2" type="ORF">PS870_05942</name>
</gene>
<evidence type="ECO:0000313" key="3">
    <source>
        <dbReference type="Proteomes" id="UP000349468"/>
    </source>
</evidence>
<dbReference type="Proteomes" id="UP000349468">
    <property type="component" value="Unassembled WGS sequence"/>
</dbReference>
<reference evidence="2 3" key="1">
    <citation type="submission" date="2019-09" db="EMBL/GenBank/DDBJ databases">
        <authorList>
            <person name="Chandra G."/>
            <person name="Truman W A."/>
        </authorList>
    </citation>
    <scope>NUCLEOTIDE SEQUENCE [LARGE SCALE GENOMIC DNA]</scope>
    <source>
        <strain evidence="2">PS870</strain>
    </source>
</reference>
<keyword evidence="1" id="KW-1133">Transmembrane helix</keyword>
<dbReference type="AlphaFoldDB" id="A0A5E7QJ84"/>